<proteinExistence type="predicted"/>
<dbReference type="EMBL" id="CAJVPU010022883">
    <property type="protein sequence ID" value="CAG8686777.1"/>
    <property type="molecule type" value="Genomic_DNA"/>
</dbReference>
<dbReference type="Proteomes" id="UP000789702">
    <property type="component" value="Unassembled WGS sequence"/>
</dbReference>
<evidence type="ECO:0000313" key="2">
    <source>
        <dbReference type="Proteomes" id="UP000789702"/>
    </source>
</evidence>
<gene>
    <name evidence="1" type="ORF">DHETER_LOCUS11005</name>
</gene>
<sequence length="64" mass="7441">LSSLVQENQDPESQKNLFGKSAFTTEWEITFDQIINQLLNKNGRKFGIREIDVKILAKIEKGYR</sequence>
<keyword evidence="2" id="KW-1185">Reference proteome</keyword>
<comment type="caution">
    <text evidence="1">The sequence shown here is derived from an EMBL/GenBank/DDBJ whole genome shotgun (WGS) entry which is preliminary data.</text>
</comment>
<organism evidence="1 2">
    <name type="scientific">Dentiscutata heterogama</name>
    <dbReference type="NCBI Taxonomy" id="1316150"/>
    <lineage>
        <taxon>Eukaryota</taxon>
        <taxon>Fungi</taxon>
        <taxon>Fungi incertae sedis</taxon>
        <taxon>Mucoromycota</taxon>
        <taxon>Glomeromycotina</taxon>
        <taxon>Glomeromycetes</taxon>
        <taxon>Diversisporales</taxon>
        <taxon>Gigasporaceae</taxon>
        <taxon>Dentiscutata</taxon>
    </lineage>
</organism>
<evidence type="ECO:0000313" key="1">
    <source>
        <dbReference type="EMBL" id="CAG8686777.1"/>
    </source>
</evidence>
<reference evidence="1" key="1">
    <citation type="submission" date="2021-06" db="EMBL/GenBank/DDBJ databases">
        <authorList>
            <person name="Kallberg Y."/>
            <person name="Tangrot J."/>
            <person name="Rosling A."/>
        </authorList>
    </citation>
    <scope>NUCLEOTIDE SEQUENCE</scope>
    <source>
        <strain evidence="1">IL203A</strain>
    </source>
</reference>
<feature type="non-terminal residue" evidence="1">
    <location>
        <position position="1"/>
    </location>
</feature>
<protein>
    <submittedName>
        <fullName evidence="1">7909_t:CDS:1</fullName>
    </submittedName>
</protein>
<name>A0ACA9P4W2_9GLOM</name>
<feature type="non-terminal residue" evidence="1">
    <location>
        <position position="64"/>
    </location>
</feature>
<accession>A0ACA9P4W2</accession>